<keyword evidence="1" id="KW-1133">Transmembrane helix</keyword>
<evidence type="ECO:0000313" key="2">
    <source>
        <dbReference type="EMBL" id="KAJ7187654.1"/>
    </source>
</evidence>
<evidence type="ECO:0000256" key="1">
    <source>
        <dbReference type="SAM" id="Phobius"/>
    </source>
</evidence>
<feature type="transmembrane region" description="Helical" evidence="1">
    <location>
        <begin position="12"/>
        <end position="33"/>
    </location>
</feature>
<proteinExistence type="predicted"/>
<dbReference type="EMBL" id="JARJCW010000188">
    <property type="protein sequence ID" value="KAJ7187654.1"/>
    <property type="molecule type" value="Genomic_DNA"/>
</dbReference>
<keyword evidence="1" id="KW-0812">Transmembrane</keyword>
<sequence>MSPPVTNLAGLALGGFAYGIYLMLFAISMFVGIQAPHATPFFRSPVFMLAIALFVGVSGDVIPHHTHFMPGYRYIPPAQKDLLVTVKENTGHSNIQLAAMASMGKRAIERTMSNKRLF</sequence>
<organism evidence="2 3">
    <name type="scientific">Mycena pura</name>
    <dbReference type="NCBI Taxonomy" id="153505"/>
    <lineage>
        <taxon>Eukaryota</taxon>
        <taxon>Fungi</taxon>
        <taxon>Dikarya</taxon>
        <taxon>Basidiomycota</taxon>
        <taxon>Agaricomycotina</taxon>
        <taxon>Agaricomycetes</taxon>
        <taxon>Agaricomycetidae</taxon>
        <taxon>Agaricales</taxon>
        <taxon>Marasmiineae</taxon>
        <taxon>Mycenaceae</taxon>
        <taxon>Mycena</taxon>
    </lineage>
</organism>
<reference evidence="2" key="1">
    <citation type="submission" date="2023-03" db="EMBL/GenBank/DDBJ databases">
        <title>Massive genome expansion in bonnet fungi (Mycena s.s.) driven by repeated elements and novel gene families across ecological guilds.</title>
        <authorList>
            <consortium name="Lawrence Berkeley National Laboratory"/>
            <person name="Harder C.B."/>
            <person name="Miyauchi S."/>
            <person name="Viragh M."/>
            <person name="Kuo A."/>
            <person name="Thoen E."/>
            <person name="Andreopoulos B."/>
            <person name="Lu D."/>
            <person name="Skrede I."/>
            <person name="Drula E."/>
            <person name="Henrissat B."/>
            <person name="Morin E."/>
            <person name="Kohler A."/>
            <person name="Barry K."/>
            <person name="LaButti K."/>
            <person name="Morin E."/>
            <person name="Salamov A."/>
            <person name="Lipzen A."/>
            <person name="Mereny Z."/>
            <person name="Hegedus B."/>
            <person name="Baldrian P."/>
            <person name="Stursova M."/>
            <person name="Weitz H."/>
            <person name="Taylor A."/>
            <person name="Grigoriev I.V."/>
            <person name="Nagy L.G."/>
            <person name="Martin F."/>
            <person name="Kauserud H."/>
        </authorList>
    </citation>
    <scope>NUCLEOTIDE SEQUENCE</scope>
    <source>
        <strain evidence="2">9144</strain>
    </source>
</reference>
<comment type="caution">
    <text evidence="2">The sequence shown here is derived from an EMBL/GenBank/DDBJ whole genome shotgun (WGS) entry which is preliminary data.</text>
</comment>
<accession>A0AAD6URY4</accession>
<feature type="transmembrane region" description="Helical" evidence="1">
    <location>
        <begin position="45"/>
        <end position="63"/>
    </location>
</feature>
<name>A0AAD6URY4_9AGAR</name>
<evidence type="ECO:0000313" key="3">
    <source>
        <dbReference type="Proteomes" id="UP001219525"/>
    </source>
</evidence>
<dbReference type="Proteomes" id="UP001219525">
    <property type="component" value="Unassembled WGS sequence"/>
</dbReference>
<dbReference type="AlphaFoldDB" id="A0AAD6URY4"/>
<keyword evidence="1" id="KW-0472">Membrane</keyword>
<keyword evidence="3" id="KW-1185">Reference proteome</keyword>
<gene>
    <name evidence="2" type="ORF">GGX14DRAFT_409012</name>
</gene>
<protein>
    <submittedName>
        <fullName evidence="2">Uncharacterized protein</fullName>
    </submittedName>
</protein>